<evidence type="ECO:0000313" key="2">
    <source>
        <dbReference type="Proteomes" id="UP000737391"/>
    </source>
</evidence>
<organism evidence="1 2">
    <name type="scientific">Fusarium agapanthi</name>
    <dbReference type="NCBI Taxonomy" id="1803897"/>
    <lineage>
        <taxon>Eukaryota</taxon>
        <taxon>Fungi</taxon>
        <taxon>Dikarya</taxon>
        <taxon>Ascomycota</taxon>
        <taxon>Pezizomycotina</taxon>
        <taxon>Sordariomycetes</taxon>
        <taxon>Hypocreomycetidae</taxon>
        <taxon>Hypocreales</taxon>
        <taxon>Nectriaceae</taxon>
        <taxon>Fusarium</taxon>
        <taxon>Fusarium fujikuroi species complex</taxon>
    </lineage>
</organism>
<dbReference type="AlphaFoldDB" id="A0A9P5EA96"/>
<protein>
    <submittedName>
        <fullName evidence="1">Uncharacterized protein</fullName>
    </submittedName>
</protein>
<gene>
    <name evidence="1" type="ORF">FAGAP_10752</name>
</gene>
<dbReference type="Proteomes" id="UP000737391">
    <property type="component" value="Unassembled WGS sequence"/>
</dbReference>
<dbReference type="OrthoDB" id="5102744at2759"/>
<proteinExistence type="predicted"/>
<dbReference type="EMBL" id="LUFC02000948">
    <property type="protein sequence ID" value="KAF4490470.1"/>
    <property type="molecule type" value="Genomic_DNA"/>
</dbReference>
<comment type="caution">
    <text evidence="1">The sequence shown here is derived from an EMBL/GenBank/DDBJ whole genome shotgun (WGS) entry which is preliminary data.</text>
</comment>
<evidence type="ECO:0000313" key="1">
    <source>
        <dbReference type="EMBL" id="KAF4490470.1"/>
    </source>
</evidence>
<name>A0A9P5EA96_9HYPO</name>
<keyword evidence="2" id="KW-1185">Reference proteome</keyword>
<accession>A0A9P5EA96</accession>
<reference evidence="1" key="1">
    <citation type="submission" date="2020-01" db="EMBL/GenBank/DDBJ databases">
        <title>Identification and distribution of gene clusters putatively required for synthesis of sphingolipid metabolism inhibitors in phylogenetically diverse species of the filamentous fungus Fusarium.</title>
        <authorList>
            <person name="Kim H.-S."/>
            <person name="Busman M."/>
            <person name="Brown D.W."/>
            <person name="Divon H."/>
            <person name="Uhlig S."/>
            <person name="Proctor R.H."/>
        </authorList>
    </citation>
    <scope>NUCLEOTIDE SEQUENCE</scope>
    <source>
        <strain evidence="1">NRRL 31653</strain>
    </source>
</reference>
<sequence>MSSFVIVTSEDNEDNAVAIKATGLYSLEGLLDTLGNALISRISFCRQQCHQRLCQAAEPETFAAKVSVVKNIVFTDATKRELQSLEYGVGSQARCAGSFAATVLHVIGIDEAESITASLQGLLVCVAATVLSV</sequence>